<keyword evidence="3" id="KW-1185">Reference proteome</keyword>
<dbReference type="KEGG" id="mcw:A8L33_01860"/>
<dbReference type="InterPro" id="IPR022742">
    <property type="entry name" value="Hydrolase_4"/>
</dbReference>
<protein>
    <submittedName>
        <fullName evidence="2">Lysophospholipase</fullName>
    </submittedName>
</protein>
<reference evidence="2" key="1">
    <citation type="submission" date="2015-04" db="EMBL/GenBank/DDBJ databases">
        <title>Complete genome sequence of Microbacterium chocolatum SIT 101, a bacterium enantioselectively hydrolyzing mesomeric diesters.</title>
        <authorList>
            <person name="Li X."/>
            <person name="Xu Y."/>
        </authorList>
    </citation>
    <scope>NUCLEOTIDE SEQUENCE [LARGE SCALE GENOMIC DNA]</scope>
    <source>
        <strain evidence="2">SIT 101</strain>
    </source>
</reference>
<name>A0A0M8MG30_9MICO</name>
<feature type="domain" description="Serine aminopeptidase S33" evidence="1">
    <location>
        <begin position="28"/>
        <end position="266"/>
    </location>
</feature>
<dbReference type="EMBL" id="LAVO01000003">
    <property type="protein sequence ID" value="KOS11766.1"/>
    <property type="molecule type" value="Genomic_DNA"/>
</dbReference>
<dbReference type="Proteomes" id="UP000037737">
    <property type="component" value="Unassembled WGS sequence"/>
</dbReference>
<comment type="caution">
    <text evidence="2">The sequence shown here is derived from an EMBL/GenBank/DDBJ whole genome shotgun (WGS) entry which is preliminary data.</text>
</comment>
<dbReference type="OrthoDB" id="9806902at2"/>
<gene>
    <name evidence="2" type="ORF">XI38_04345</name>
</gene>
<organism evidence="2 3">
    <name type="scientific">Microbacterium aurantiacum</name>
    <dbReference type="NCBI Taxonomy" id="162393"/>
    <lineage>
        <taxon>Bacteria</taxon>
        <taxon>Bacillati</taxon>
        <taxon>Actinomycetota</taxon>
        <taxon>Actinomycetes</taxon>
        <taxon>Micrococcales</taxon>
        <taxon>Microbacteriaceae</taxon>
        <taxon>Microbacterium</taxon>
    </lineage>
</organism>
<dbReference type="InterPro" id="IPR051044">
    <property type="entry name" value="MAG_DAG_Lipase"/>
</dbReference>
<dbReference type="SUPFAM" id="SSF53474">
    <property type="entry name" value="alpha/beta-Hydrolases"/>
    <property type="match status" value="1"/>
</dbReference>
<dbReference type="InterPro" id="IPR029058">
    <property type="entry name" value="AB_hydrolase_fold"/>
</dbReference>
<sequence>MPDSDASSSFTDARGTRIFYDVYPADGTARAVVQILHGVGEHAGRYRVLAETLAAHGYTVYADDHLGHGRTGIVQHGHPGKLGRLGPGGMRAARDAVYALTERIRREHPDLPLILLGHSWGSFLAQMLVDRHAASFDALVLSGSALRTPGSLNAGDLNAPWKGDDAMGTEWLSSDHAVGRAFLDDPLTTSEPLLKLFGPLEAARLFGRPARNLPRDLPTLLMVGSDDTVGGPRSVHRLAEAYRTRSGFTDVTTLVYPGARHEIFNEVMQDEVRADLVAWLDPRFPARD</sequence>
<dbReference type="AlphaFoldDB" id="A0A0M8MG30"/>
<dbReference type="Gene3D" id="3.40.50.1820">
    <property type="entry name" value="alpha/beta hydrolase"/>
    <property type="match status" value="1"/>
</dbReference>
<dbReference type="PATRIC" id="fig|84292.3.peg.901"/>
<dbReference type="PANTHER" id="PTHR11614">
    <property type="entry name" value="PHOSPHOLIPASE-RELATED"/>
    <property type="match status" value="1"/>
</dbReference>
<proteinExistence type="predicted"/>
<evidence type="ECO:0000313" key="3">
    <source>
        <dbReference type="Proteomes" id="UP000037737"/>
    </source>
</evidence>
<evidence type="ECO:0000313" key="2">
    <source>
        <dbReference type="EMBL" id="KOS11766.1"/>
    </source>
</evidence>
<evidence type="ECO:0000259" key="1">
    <source>
        <dbReference type="Pfam" id="PF12146"/>
    </source>
</evidence>
<dbReference type="Pfam" id="PF12146">
    <property type="entry name" value="Hydrolase_4"/>
    <property type="match status" value="1"/>
</dbReference>
<accession>A0A0M8MG30</accession>